<keyword evidence="3" id="KW-1185">Reference proteome</keyword>
<protein>
    <submittedName>
        <fullName evidence="2">Uncharacterized protein</fullName>
    </submittedName>
</protein>
<organism evidence="2 3">
    <name type="scientific">Steinernema carpocapsae</name>
    <name type="common">Entomopathogenic nematode</name>
    <dbReference type="NCBI Taxonomy" id="34508"/>
    <lineage>
        <taxon>Eukaryota</taxon>
        <taxon>Metazoa</taxon>
        <taxon>Ecdysozoa</taxon>
        <taxon>Nematoda</taxon>
        <taxon>Chromadorea</taxon>
        <taxon>Rhabditida</taxon>
        <taxon>Tylenchina</taxon>
        <taxon>Panagrolaimomorpha</taxon>
        <taxon>Strongyloidoidea</taxon>
        <taxon>Steinernematidae</taxon>
        <taxon>Steinernema</taxon>
    </lineage>
</organism>
<accession>A0A4U5NCN6</accession>
<feature type="chain" id="PRO_5020929929" evidence="1">
    <location>
        <begin position="25"/>
        <end position="123"/>
    </location>
</feature>
<comment type="caution">
    <text evidence="2">The sequence shown here is derived from an EMBL/GenBank/DDBJ whole genome shotgun (WGS) entry which is preliminary data.</text>
</comment>
<keyword evidence="1" id="KW-0732">Signal</keyword>
<feature type="signal peptide" evidence="1">
    <location>
        <begin position="1"/>
        <end position="24"/>
    </location>
</feature>
<reference evidence="2 3" key="1">
    <citation type="journal article" date="2015" name="Genome Biol.">
        <title>Comparative genomics of Steinernema reveals deeply conserved gene regulatory networks.</title>
        <authorList>
            <person name="Dillman A.R."/>
            <person name="Macchietto M."/>
            <person name="Porter C.F."/>
            <person name="Rogers A."/>
            <person name="Williams B."/>
            <person name="Antoshechkin I."/>
            <person name="Lee M.M."/>
            <person name="Goodwin Z."/>
            <person name="Lu X."/>
            <person name="Lewis E.E."/>
            <person name="Goodrich-Blair H."/>
            <person name="Stock S.P."/>
            <person name="Adams B.J."/>
            <person name="Sternberg P.W."/>
            <person name="Mortazavi A."/>
        </authorList>
    </citation>
    <scope>NUCLEOTIDE SEQUENCE [LARGE SCALE GENOMIC DNA]</scope>
    <source>
        <strain evidence="2 3">ALL</strain>
    </source>
</reference>
<gene>
    <name evidence="2" type="ORF">L596_014705</name>
</gene>
<dbReference type="OrthoDB" id="10372112at2759"/>
<reference evidence="2 3" key="2">
    <citation type="journal article" date="2019" name="G3 (Bethesda)">
        <title>Hybrid Assembly of the Genome of the Entomopathogenic Nematode Steinernema carpocapsae Identifies the X-Chromosome.</title>
        <authorList>
            <person name="Serra L."/>
            <person name="Macchietto M."/>
            <person name="Macias-Munoz A."/>
            <person name="McGill C.J."/>
            <person name="Rodriguez I.M."/>
            <person name="Rodriguez B."/>
            <person name="Murad R."/>
            <person name="Mortazavi A."/>
        </authorList>
    </citation>
    <scope>NUCLEOTIDE SEQUENCE [LARGE SCALE GENOMIC DNA]</scope>
    <source>
        <strain evidence="2 3">ALL</strain>
    </source>
</reference>
<sequence>MRSSTPLLVLFCAVFAAIFASSTANDFNAANWYTMRILNRLPAKRNYLMAQYADHGLHDLAKQYGGAHVKRSAASADDEGYGNKRNSDMDLFDDPTADWTIKFGKRNAAAENLENMILRLGRR</sequence>
<proteinExistence type="predicted"/>
<evidence type="ECO:0000256" key="1">
    <source>
        <dbReference type="SAM" id="SignalP"/>
    </source>
</evidence>
<dbReference type="EMBL" id="AZBU02000004">
    <property type="protein sequence ID" value="TKR80667.1"/>
    <property type="molecule type" value="Genomic_DNA"/>
</dbReference>
<dbReference type="Proteomes" id="UP000298663">
    <property type="component" value="Unassembled WGS sequence"/>
</dbReference>
<evidence type="ECO:0000313" key="2">
    <source>
        <dbReference type="EMBL" id="TKR80667.1"/>
    </source>
</evidence>
<dbReference type="AlphaFoldDB" id="A0A4U5NCN6"/>
<name>A0A4U5NCN6_STECR</name>
<evidence type="ECO:0000313" key="3">
    <source>
        <dbReference type="Proteomes" id="UP000298663"/>
    </source>
</evidence>